<proteinExistence type="predicted"/>
<reference evidence="2" key="1">
    <citation type="journal article" date="2021" name="Nat. Commun.">
        <title>Genetic determinants of endophytism in the Arabidopsis root mycobiome.</title>
        <authorList>
            <person name="Mesny F."/>
            <person name="Miyauchi S."/>
            <person name="Thiergart T."/>
            <person name="Pickel B."/>
            <person name="Atanasova L."/>
            <person name="Karlsson M."/>
            <person name="Huettel B."/>
            <person name="Barry K.W."/>
            <person name="Haridas S."/>
            <person name="Chen C."/>
            <person name="Bauer D."/>
            <person name="Andreopoulos W."/>
            <person name="Pangilinan J."/>
            <person name="LaButti K."/>
            <person name="Riley R."/>
            <person name="Lipzen A."/>
            <person name="Clum A."/>
            <person name="Drula E."/>
            <person name="Henrissat B."/>
            <person name="Kohler A."/>
            <person name="Grigoriev I.V."/>
            <person name="Martin F.M."/>
            <person name="Hacquard S."/>
        </authorList>
    </citation>
    <scope>NUCLEOTIDE SEQUENCE</scope>
    <source>
        <strain evidence="2">MPI-SDFR-AT-0117</strain>
    </source>
</reference>
<dbReference type="EMBL" id="JAGSXJ010000020">
    <property type="protein sequence ID" value="KAH6679963.1"/>
    <property type="molecule type" value="Genomic_DNA"/>
</dbReference>
<organism evidence="2 3">
    <name type="scientific">Plectosphaerella plurivora</name>
    <dbReference type="NCBI Taxonomy" id="936078"/>
    <lineage>
        <taxon>Eukaryota</taxon>
        <taxon>Fungi</taxon>
        <taxon>Dikarya</taxon>
        <taxon>Ascomycota</taxon>
        <taxon>Pezizomycotina</taxon>
        <taxon>Sordariomycetes</taxon>
        <taxon>Hypocreomycetidae</taxon>
        <taxon>Glomerellales</taxon>
        <taxon>Plectosphaerellaceae</taxon>
        <taxon>Plectosphaerella</taxon>
    </lineage>
</organism>
<dbReference type="PANTHER" id="PTHR47425:SF2">
    <property type="entry name" value="FARB-RELATED"/>
    <property type="match status" value="1"/>
</dbReference>
<feature type="compositionally biased region" description="Basic and acidic residues" evidence="1">
    <location>
        <begin position="436"/>
        <end position="445"/>
    </location>
</feature>
<dbReference type="AlphaFoldDB" id="A0A9P9A668"/>
<sequence>MSQRKRLRRQARPKSDIIYSAYSFVNVNGLSKLPQEDIQYLELKSCLRLPTRPYLDEFIRQYFRYVHPCLPVLNEAEFWGLYHADERSNTPERPISLFILQSMLYLSSAAPEIKLITESLFLQKRSGKQATRPSHGPLKRLWSCIHLRDRIISMGLRRPMQLPSVDDIEANALTEEDLDDETHHSRVYDAATKRRLSHILVQQYRLGVLMGEVMHVTQHQSARPDAWPSSAAPGSKAKLRVPALQERLRLWHEEASLGFEGALQASKPHLSAVMFSSITMIYYHATNISLATYELRQLTKEQSIVNNPTLRAEKKLEQIRQKLKLACSQTERLAMLFVNHGVVECLPMTVLSYLAFPLLLRVLETNAVPGGQDRSLTERPVYCAQVIKECDTRYEGGDHVLSLIRQATASMSEYRQLSVTGNPTNSGAGGFNNKRPRQDGADDQQRTVSTAWERLLLMKPALFGQISDSFYDAMSRGKGINTDNFPGLVEASLSTGIEPEQTRPDEVDDFADVPANPVPPEEEDAEASGRGKRQRTTADQEDVWASNAGNDPDLGQSRMFDLGPEDLEPDLDYYGLPDMVANWWEAESWAEDLFEDISQIPA</sequence>
<dbReference type="Proteomes" id="UP000770015">
    <property type="component" value="Unassembled WGS sequence"/>
</dbReference>
<gene>
    <name evidence="2" type="ORF">F5X68DRAFT_244928</name>
</gene>
<evidence type="ECO:0000256" key="1">
    <source>
        <dbReference type="SAM" id="MobiDB-lite"/>
    </source>
</evidence>
<dbReference type="InterPro" id="IPR052761">
    <property type="entry name" value="Fungal_Detox/Toxin_TFs"/>
</dbReference>
<keyword evidence="3" id="KW-1185">Reference proteome</keyword>
<evidence type="ECO:0000313" key="2">
    <source>
        <dbReference type="EMBL" id="KAH6679963.1"/>
    </source>
</evidence>
<name>A0A9P9A668_9PEZI</name>
<comment type="caution">
    <text evidence="2">The sequence shown here is derived from an EMBL/GenBank/DDBJ whole genome shotgun (WGS) entry which is preliminary data.</text>
</comment>
<protein>
    <submittedName>
        <fullName evidence="2">Uncharacterized protein</fullName>
    </submittedName>
</protein>
<feature type="region of interest" description="Disordered" evidence="1">
    <location>
        <begin position="499"/>
        <end position="566"/>
    </location>
</feature>
<accession>A0A9P9A668</accession>
<dbReference type="OrthoDB" id="5041285at2759"/>
<dbReference type="CDD" id="cd12148">
    <property type="entry name" value="fungal_TF_MHR"/>
    <property type="match status" value="1"/>
</dbReference>
<feature type="region of interest" description="Disordered" evidence="1">
    <location>
        <begin position="418"/>
        <end position="446"/>
    </location>
</feature>
<dbReference type="PANTHER" id="PTHR47425">
    <property type="entry name" value="FARB-RELATED"/>
    <property type="match status" value="1"/>
</dbReference>
<evidence type="ECO:0000313" key="3">
    <source>
        <dbReference type="Proteomes" id="UP000770015"/>
    </source>
</evidence>